<comment type="caution">
    <text evidence="2">The sequence shown here is derived from an EMBL/GenBank/DDBJ whole genome shotgun (WGS) entry which is preliminary data.</text>
</comment>
<keyword evidence="1" id="KW-0732">Signal</keyword>
<accession>A0ABM8U9S4</accession>
<evidence type="ECO:0000313" key="2">
    <source>
        <dbReference type="EMBL" id="CAG4918675.1"/>
    </source>
</evidence>
<name>A0ABM8U9S4_9BURK</name>
<evidence type="ECO:0000256" key="1">
    <source>
        <dbReference type="SAM" id="SignalP"/>
    </source>
</evidence>
<feature type="signal peptide" evidence="1">
    <location>
        <begin position="1"/>
        <end position="24"/>
    </location>
</feature>
<dbReference type="RefSeq" id="WP_228982500.1">
    <property type="nucleotide sequence ID" value="NZ_CAJQYY010000031.1"/>
</dbReference>
<reference evidence="2 3" key="1">
    <citation type="submission" date="2021-04" db="EMBL/GenBank/DDBJ databases">
        <authorList>
            <person name="Vanwijnsberghe S."/>
        </authorList>
    </citation>
    <scope>NUCLEOTIDE SEQUENCE [LARGE SCALE GENOMIC DNA]</scope>
    <source>
        <strain evidence="2 3">LMG 32171</strain>
    </source>
</reference>
<gene>
    <name evidence="2" type="ORF">R54767_04533</name>
</gene>
<keyword evidence="3" id="KW-1185">Reference proteome</keyword>
<sequence length="146" mass="15807">MDRRTFMTHSVLLVAAGCATPAFAHAIRMPGTIAVYDLTLAHGRALAEHAAASGLPAFDTGEDIGALWYATLAPHVVQKRGLLIGVTRRSDYFVLTQFVARTMGGAALQRDISRRLESTGASHFVIDCATRPRDVTRKTRNAKDEA</sequence>
<dbReference type="Proteomes" id="UP000789752">
    <property type="component" value="Unassembled WGS sequence"/>
</dbReference>
<organism evidence="2 3">
    <name type="scientific">Paraburkholderia gardini</name>
    <dbReference type="NCBI Taxonomy" id="2823469"/>
    <lineage>
        <taxon>Bacteria</taxon>
        <taxon>Pseudomonadati</taxon>
        <taxon>Pseudomonadota</taxon>
        <taxon>Betaproteobacteria</taxon>
        <taxon>Burkholderiales</taxon>
        <taxon>Burkholderiaceae</taxon>
        <taxon>Paraburkholderia</taxon>
    </lineage>
</organism>
<evidence type="ECO:0000313" key="3">
    <source>
        <dbReference type="Proteomes" id="UP000789752"/>
    </source>
</evidence>
<feature type="chain" id="PRO_5045193164" evidence="1">
    <location>
        <begin position="25"/>
        <end position="146"/>
    </location>
</feature>
<dbReference type="EMBL" id="CAJQYY010000031">
    <property type="protein sequence ID" value="CAG4918675.1"/>
    <property type="molecule type" value="Genomic_DNA"/>
</dbReference>
<dbReference type="PROSITE" id="PS51257">
    <property type="entry name" value="PROKAR_LIPOPROTEIN"/>
    <property type="match status" value="1"/>
</dbReference>
<protein>
    <submittedName>
        <fullName evidence="2">Uncharacterized protein</fullName>
    </submittedName>
</protein>
<proteinExistence type="predicted"/>